<dbReference type="STRING" id="225848.Sps_03916"/>
<dbReference type="Gene3D" id="3.40.50.150">
    <property type="entry name" value="Vaccinia Virus protein VP39"/>
    <property type="match status" value="1"/>
</dbReference>
<dbReference type="RefSeq" id="WP_077753994.1">
    <property type="nucleotide sequence ID" value="NZ_CP014782.1"/>
</dbReference>
<dbReference type="SUPFAM" id="SSF53335">
    <property type="entry name" value="S-adenosyl-L-methionine-dependent methyltransferases"/>
    <property type="match status" value="1"/>
</dbReference>
<dbReference type="EC" id="2.1.1.217" evidence="1"/>
<dbReference type="GO" id="GO:0160105">
    <property type="term" value="F:tRNA (adenine(22)-N1)-methyltransferase activity"/>
    <property type="evidence" value="ECO:0007669"/>
    <property type="project" value="UniProtKB-EC"/>
</dbReference>
<name>A0A1S6HU58_9GAMM</name>
<dbReference type="PIRSF" id="PIRSF028234">
    <property type="entry name" value="UCP028234"/>
    <property type="match status" value="1"/>
</dbReference>
<dbReference type="OrthoDB" id="6862131at2"/>
<accession>A0A1S6HU58</accession>
<organism evidence="1 2">
    <name type="scientific">Shewanella psychrophila</name>
    <dbReference type="NCBI Taxonomy" id="225848"/>
    <lineage>
        <taxon>Bacteria</taxon>
        <taxon>Pseudomonadati</taxon>
        <taxon>Pseudomonadota</taxon>
        <taxon>Gammaproteobacteria</taxon>
        <taxon>Alteromonadales</taxon>
        <taxon>Shewanellaceae</taxon>
        <taxon>Shewanella</taxon>
    </lineage>
</organism>
<dbReference type="Pfam" id="PF12847">
    <property type="entry name" value="Methyltransf_18"/>
    <property type="match status" value="1"/>
</dbReference>
<dbReference type="EMBL" id="CP014782">
    <property type="protein sequence ID" value="AQS39031.1"/>
    <property type="molecule type" value="Genomic_DNA"/>
</dbReference>
<gene>
    <name evidence="1" type="ORF">Sps_03916</name>
</gene>
<keyword evidence="1" id="KW-0489">Methyltransferase</keyword>
<dbReference type="Proteomes" id="UP000189545">
    <property type="component" value="Chromosome"/>
</dbReference>
<evidence type="ECO:0000313" key="1">
    <source>
        <dbReference type="EMBL" id="AQS39031.1"/>
    </source>
</evidence>
<keyword evidence="2" id="KW-1185">Reference proteome</keyword>
<dbReference type="InterPro" id="IPR029063">
    <property type="entry name" value="SAM-dependent_MTases_sf"/>
</dbReference>
<dbReference type="PANTHER" id="PTHR38451:SF1">
    <property type="entry name" value="TRNA (ADENINE(22)-N(1))-METHYLTRANSFERASE"/>
    <property type="match status" value="1"/>
</dbReference>
<dbReference type="AlphaFoldDB" id="A0A1S6HU58"/>
<reference evidence="1 2" key="1">
    <citation type="submission" date="2016-03" db="EMBL/GenBank/DDBJ databases">
        <title>Complete genome sequence of Shewanella psychrophila WP2, a deep sea bacterium isolated from west Pacific sediment.</title>
        <authorList>
            <person name="Xu G."/>
            <person name="Jian H."/>
        </authorList>
    </citation>
    <scope>NUCLEOTIDE SEQUENCE [LARGE SCALE GENOMIC DNA]</scope>
    <source>
        <strain evidence="1 2">WP2</strain>
    </source>
</reference>
<dbReference type="GO" id="GO:0032259">
    <property type="term" value="P:methylation"/>
    <property type="evidence" value="ECO:0007669"/>
    <property type="project" value="UniProtKB-KW"/>
</dbReference>
<proteinExistence type="predicted"/>
<protein>
    <submittedName>
        <fullName evidence="1">Putative SAM-dependent methyltransferase</fullName>
        <ecNumber evidence="1">2.1.1.217</ecNumber>
    </submittedName>
</protein>
<dbReference type="InterPro" id="IPR016876">
    <property type="entry name" value="UCP028234"/>
</dbReference>
<dbReference type="PANTHER" id="PTHR38451">
    <property type="entry name" value="TRNA (ADENINE(22)-N(1))-METHYLTRANSFERASE"/>
    <property type="match status" value="1"/>
</dbReference>
<evidence type="ECO:0000313" key="2">
    <source>
        <dbReference type="Proteomes" id="UP000189545"/>
    </source>
</evidence>
<sequence>MKLSQRLNQIDKMIDREYDHIWDCCCDHGFLGAQLLKRNAAKTIHFVDVVADLMLVLESKLQRFLPDNMQSDQQTMPKWKVHCIDVAMLPLTQYKNNDTHLIIIAGIGGDLLIELVSQILANHPDKHLEFILCPVHHNYKVRSQVSKHKLGLLHECLIKENKRFYEIMHLSTQSSTPVSHVGSQMWDLARDDDRDYLTKTLEHYRRMQQYSPANHVDIEQIISQYQAVNKLNREDLCAI</sequence>
<dbReference type="KEGG" id="spsw:Sps_03916"/>
<keyword evidence="1" id="KW-0808">Transferase</keyword>
<dbReference type="FunFam" id="3.40.50.150:FF:000442">
    <property type="entry name" value="tRNA (Adenine22-N1)-methyltransferase TrmK"/>
    <property type="match status" value="1"/>
</dbReference>